<feature type="non-terminal residue" evidence="1">
    <location>
        <position position="94"/>
    </location>
</feature>
<sequence length="94" mass="10506">MEILSAVNDFDSSSLEDFHQTTDLIVNNIANALKSLGLPNPMNVKEYLAISEENIIYEVLSDNQVIMELVETFKTDDPVDADLEDANDSFEIPI</sequence>
<evidence type="ECO:0000313" key="1">
    <source>
        <dbReference type="EMBL" id="CAG8796467.1"/>
    </source>
</evidence>
<reference evidence="1" key="1">
    <citation type="submission" date="2021-06" db="EMBL/GenBank/DDBJ databases">
        <authorList>
            <person name="Kallberg Y."/>
            <person name="Tangrot J."/>
            <person name="Rosling A."/>
        </authorList>
    </citation>
    <scope>NUCLEOTIDE SEQUENCE</scope>
    <source>
        <strain evidence="1">FL966</strain>
    </source>
</reference>
<comment type="caution">
    <text evidence="1">The sequence shown here is derived from an EMBL/GenBank/DDBJ whole genome shotgun (WGS) entry which is preliminary data.</text>
</comment>
<evidence type="ECO:0000313" key="2">
    <source>
        <dbReference type="Proteomes" id="UP000789759"/>
    </source>
</evidence>
<proteinExistence type="predicted"/>
<dbReference type="Proteomes" id="UP000789759">
    <property type="component" value="Unassembled WGS sequence"/>
</dbReference>
<dbReference type="AlphaFoldDB" id="A0A9N9P2G0"/>
<accession>A0A9N9P2G0</accession>
<protein>
    <submittedName>
        <fullName evidence="1">21386_t:CDS:1</fullName>
    </submittedName>
</protein>
<dbReference type="OrthoDB" id="2435283at2759"/>
<organism evidence="1 2">
    <name type="scientific">Cetraspora pellucida</name>
    <dbReference type="NCBI Taxonomy" id="1433469"/>
    <lineage>
        <taxon>Eukaryota</taxon>
        <taxon>Fungi</taxon>
        <taxon>Fungi incertae sedis</taxon>
        <taxon>Mucoromycota</taxon>
        <taxon>Glomeromycotina</taxon>
        <taxon>Glomeromycetes</taxon>
        <taxon>Diversisporales</taxon>
        <taxon>Gigasporaceae</taxon>
        <taxon>Cetraspora</taxon>
    </lineage>
</organism>
<dbReference type="EMBL" id="CAJVQA010029255">
    <property type="protein sequence ID" value="CAG8796467.1"/>
    <property type="molecule type" value="Genomic_DNA"/>
</dbReference>
<gene>
    <name evidence="1" type="ORF">CPELLU_LOCUS17370</name>
</gene>
<keyword evidence="2" id="KW-1185">Reference proteome</keyword>
<name>A0A9N9P2G0_9GLOM</name>